<dbReference type="EMBL" id="AOMA01000029">
    <property type="protein sequence ID" value="EMA44458.1"/>
    <property type="molecule type" value="Genomic_DNA"/>
</dbReference>
<comment type="caution">
    <text evidence="1">The sequence shown here is derived from an EMBL/GenBank/DDBJ whole genome shotgun (WGS) entry which is preliminary data.</text>
</comment>
<protein>
    <submittedName>
        <fullName evidence="1">Uncharacterized protein</fullName>
    </submittedName>
</protein>
<accession>M0MGI7</accession>
<keyword evidence="2" id="KW-1185">Reference proteome</keyword>
<sequence>MAECVTSEPVPNGSVEVLVLSKQATSWGYRHDTTESLHASLAFHPVDHQRSLTLQGGFGSLVGLTLELWVGIDPESSILFSFILMFVT</sequence>
<evidence type="ECO:0000313" key="2">
    <source>
        <dbReference type="Proteomes" id="UP000011607"/>
    </source>
</evidence>
<dbReference type="Proteomes" id="UP000011607">
    <property type="component" value="Unassembled WGS sequence"/>
</dbReference>
<gene>
    <name evidence="1" type="ORF">C446_02972</name>
</gene>
<reference evidence="1 2" key="1">
    <citation type="journal article" date="2014" name="PLoS Genet.">
        <title>Phylogenetically driven sequencing of extremely halophilic archaea reveals strategies for static and dynamic osmo-response.</title>
        <authorList>
            <person name="Becker E.A."/>
            <person name="Seitzer P.M."/>
            <person name="Tritt A."/>
            <person name="Larsen D."/>
            <person name="Krusor M."/>
            <person name="Yao A.I."/>
            <person name="Wu D."/>
            <person name="Madern D."/>
            <person name="Eisen J.A."/>
            <person name="Darling A.E."/>
            <person name="Facciotti M.T."/>
        </authorList>
    </citation>
    <scope>NUCLEOTIDE SEQUENCE [LARGE SCALE GENOMIC DNA]</scope>
    <source>
        <strain evidence="1 2">JCM 10879</strain>
    </source>
</reference>
<name>M0MGI7_9EURY</name>
<dbReference type="AlphaFoldDB" id="M0MGI7"/>
<evidence type="ECO:0000313" key="1">
    <source>
        <dbReference type="EMBL" id="EMA44458.1"/>
    </source>
</evidence>
<organism evidence="1 2">
    <name type="scientific">Halobiforma nitratireducens JCM 10879</name>
    <dbReference type="NCBI Taxonomy" id="1227454"/>
    <lineage>
        <taxon>Archaea</taxon>
        <taxon>Methanobacteriati</taxon>
        <taxon>Methanobacteriota</taxon>
        <taxon>Stenosarchaea group</taxon>
        <taxon>Halobacteria</taxon>
        <taxon>Halobacteriales</taxon>
        <taxon>Natrialbaceae</taxon>
        <taxon>Halobiforma</taxon>
    </lineage>
</organism>
<proteinExistence type="predicted"/>